<dbReference type="GO" id="GO:0005737">
    <property type="term" value="C:cytoplasm"/>
    <property type="evidence" value="ECO:0007669"/>
    <property type="project" value="UniProtKB-SubCell"/>
</dbReference>
<comment type="subunit">
    <text evidence="5">Homodimer.</text>
</comment>
<dbReference type="GO" id="GO:0042802">
    <property type="term" value="F:identical protein binding"/>
    <property type="evidence" value="ECO:0007669"/>
    <property type="project" value="TreeGrafter"/>
</dbReference>
<gene>
    <name evidence="5" type="primary">argD</name>
    <name evidence="6" type="ORF">SAMN03080599_00762</name>
</gene>
<feature type="binding site" evidence="5">
    <location>
        <begin position="120"/>
        <end position="121"/>
    </location>
    <ligand>
        <name>pyridoxal 5'-phosphate</name>
        <dbReference type="ChEBI" id="CHEBI:597326"/>
    </ligand>
</feature>
<evidence type="ECO:0000256" key="3">
    <source>
        <dbReference type="ARBA" id="ARBA00022679"/>
    </source>
</evidence>
<dbReference type="HAMAP" id="MF_01107">
    <property type="entry name" value="ArgD_aminotrans_3"/>
    <property type="match status" value="1"/>
</dbReference>
<dbReference type="GO" id="GO:0030170">
    <property type="term" value="F:pyridoxal phosphate binding"/>
    <property type="evidence" value="ECO:0007669"/>
    <property type="project" value="InterPro"/>
</dbReference>
<dbReference type="Proteomes" id="UP000199208">
    <property type="component" value="Unassembled WGS sequence"/>
</dbReference>
<feature type="modified residue" description="N6-(pyridoxal phosphate)lysine" evidence="5">
    <location>
        <position position="263"/>
    </location>
</feature>
<feature type="binding site" evidence="5">
    <location>
        <position position="153"/>
    </location>
    <ligand>
        <name>N(2)-acetyl-L-ornithine</name>
        <dbReference type="ChEBI" id="CHEBI:57805"/>
    </ligand>
</feature>
<dbReference type="RefSeq" id="WP_242870780.1">
    <property type="nucleotide sequence ID" value="NZ_FMWL01000003.1"/>
</dbReference>
<dbReference type="PANTHER" id="PTHR11986:SF79">
    <property type="entry name" value="ACETYLORNITHINE AMINOTRANSFERASE, MITOCHONDRIAL"/>
    <property type="match status" value="1"/>
</dbReference>
<keyword evidence="7" id="KW-1185">Reference proteome</keyword>
<protein>
    <recommendedName>
        <fullName evidence="5">Acetylornithine aminotransferase</fullName>
        <shortName evidence="5">ACOAT</shortName>
        <ecNumber evidence="5">2.6.1.11</ecNumber>
    </recommendedName>
</protein>
<keyword evidence="4 5" id="KW-0663">Pyridoxal phosphate</keyword>
<evidence type="ECO:0000313" key="7">
    <source>
        <dbReference type="Proteomes" id="UP000199208"/>
    </source>
</evidence>
<sequence length="412" mass="44433">MENQTKEMNQAENTSAAQGLDACKAAVMPTYGRFDVIFEKGQGAMLWDTKGETYLDFVSGVAVNALGHGNPELAAVISEQAAKLMHISNLYWNEPQLKLAKNLIDLSEGALQDVFFCNSGTEALEGAIKLARKYGKKRDAVKVAHLSHSFHGRTMGALSVTGQPKYQAPFMPLIPEVYEFPANDIEALKNLDSSYCGFLVEPIQGEGGVNPISNEYLEALRAKCDALDIVLIFDEVQTGIGRLGTFYAHQSTSIKPDVVCLAKGLGCGFPIGAFIASKKVSVLTAGEHGSTFGGNPLATAVALKGVEIISSPDFLAQVKEKSQKIIQKLQALTDGHTIKSIKGKGLLIGIELGVDVKSFNTLAFDHKLLLIPAGENVIRVLPPLNVTDEEINLFFSKLEVILEALKEDKIAK</sequence>
<dbReference type="Gene3D" id="3.40.640.10">
    <property type="entry name" value="Type I PLP-dependent aspartate aminotransferase-like (Major domain)"/>
    <property type="match status" value="1"/>
</dbReference>
<keyword evidence="5" id="KW-0055">Arginine biosynthesis</keyword>
<dbReference type="NCBIfam" id="NF002325">
    <property type="entry name" value="PRK01278.1"/>
    <property type="match status" value="1"/>
</dbReference>
<proteinExistence type="inferred from homology"/>
<dbReference type="AlphaFoldDB" id="A0A1G5RUH1"/>
<feature type="binding site" evidence="5">
    <location>
        <position position="150"/>
    </location>
    <ligand>
        <name>pyridoxal 5'-phosphate</name>
        <dbReference type="ChEBI" id="CHEBI:597326"/>
    </ligand>
</feature>
<comment type="cofactor">
    <cofactor evidence="5">
        <name>pyridoxal 5'-phosphate</name>
        <dbReference type="ChEBI" id="CHEBI:597326"/>
    </cofactor>
    <text evidence="5">Binds 1 pyridoxal phosphate per subunit.</text>
</comment>
<organism evidence="6 7">
    <name type="scientific">Acidaminobacter hydrogenoformans DSM 2784</name>
    <dbReference type="NCBI Taxonomy" id="1120920"/>
    <lineage>
        <taxon>Bacteria</taxon>
        <taxon>Bacillati</taxon>
        <taxon>Bacillota</taxon>
        <taxon>Clostridia</taxon>
        <taxon>Peptostreptococcales</taxon>
        <taxon>Acidaminobacteraceae</taxon>
        <taxon>Acidaminobacter</taxon>
    </lineage>
</organism>
<dbReference type="PANTHER" id="PTHR11986">
    <property type="entry name" value="AMINOTRANSFERASE CLASS III"/>
    <property type="match status" value="1"/>
</dbReference>
<dbReference type="STRING" id="1120920.SAMN03080599_00762"/>
<evidence type="ECO:0000313" key="6">
    <source>
        <dbReference type="EMBL" id="SCZ77518.1"/>
    </source>
</evidence>
<keyword evidence="5" id="KW-0963">Cytoplasm</keyword>
<keyword evidence="3 5" id="KW-0808">Transferase</keyword>
<name>A0A1G5RUH1_9FIRM</name>
<dbReference type="InterPro" id="IPR005814">
    <property type="entry name" value="Aminotrans_3"/>
</dbReference>
<evidence type="ECO:0000256" key="5">
    <source>
        <dbReference type="HAMAP-Rule" id="MF_01107"/>
    </source>
</evidence>
<reference evidence="6 7" key="1">
    <citation type="submission" date="2016-10" db="EMBL/GenBank/DDBJ databases">
        <authorList>
            <person name="de Groot N.N."/>
        </authorList>
    </citation>
    <scope>NUCLEOTIDE SEQUENCE [LARGE SCALE GENOMIC DNA]</scope>
    <source>
        <strain evidence="6 7">DSM 2784</strain>
    </source>
</reference>
<dbReference type="InterPro" id="IPR049704">
    <property type="entry name" value="Aminotrans_3_PPA_site"/>
</dbReference>
<dbReference type="GO" id="GO:0006526">
    <property type="term" value="P:L-arginine biosynthetic process"/>
    <property type="evidence" value="ECO:0007669"/>
    <property type="project" value="UniProtKB-UniRule"/>
</dbReference>
<comment type="similarity">
    <text evidence="5">Belongs to the class-III pyridoxal-phosphate-dependent aminotransferase family. ArgD subfamily.</text>
</comment>
<dbReference type="InterPro" id="IPR004636">
    <property type="entry name" value="AcOrn/SuccOrn_fam"/>
</dbReference>
<comment type="miscellaneous">
    <text evidence="5">May also have succinyldiaminopimelate aminotransferase activity, thus carrying out the corresponding step in lysine biosynthesis.</text>
</comment>
<feature type="binding site" evidence="5">
    <location>
        <position position="291"/>
    </location>
    <ligand>
        <name>pyridoxal 5'-phosphate</name>
        <dbReference type="ChEBI" id="CHEBI:597326"/>
    </ligand>
</feature>
<dbReference type="InterPro" id="IPR015421">
    <property type="entry name" value="PyrdxlP-dep_Trfase_major"/>
</dbReference>
<comment type="catalytic activity">
    <reaction evidence="5">
        <text>N(2)-acetyl-L-ornithine + 2-oxoglutarate = N-acetyl-L-glutamate 5-semialdehyde + L-glutamate</text>
        <dbReference type="Rhea" id="RHEA:18049"/>
        <dbReference type="ChEBI" id="CHEBI:16810"/>
        <dbReference type="ChEBI" id="CHEBI:29123"/>
        <dbReference type="ChEBI" id="CHEBI:29985"/>
        <dbReference type="ChEBI" id="CHEBI:57805"/>
        <dbReference type="EC" id="2.6.1.11"/>
    </reaction>
</comment>
<dbReference type="InterPro" id="IPR015424">
    <property type="entry name" value="PyrdxlP-dep_Trfase"/>
</dbReference>
<evidence type="ECO:0000256" key="4">
    <source>
        <dbReference type="ARBA" id="ARBA00022898"/>
    </source>
</evidence>
<comment type="subcellular location">
    <subcellularLocation>
        <location evidence="5">Cytoplasm</location>
    </subcellularLocation>
</comment>
<feature type="binding site" evidence="5">
    <location>
        <begin position="234"/>
        <end position="237"/>
    </location>
    <ligand>
        <name>pyridoxal 5'-phosphate</name>
        <dbReference type="ChEBI" id="CHEBI:597326"/>
    </ligand>
</feature>
<accession>A0A1G5RUH1</accession>
<dbReference type="UniPathway" id="UPA00068">
    <property type="reaction ID" value="UER00109"/>
</dbReference>
<dbReference type="FunFam" id="3.40.640.10:FF:000004">
    <property type="entry name" value="Acetylornithine aminotransferase"/>
    <property type="match status" value="1"/>
</dbReference>
<dbReference type="SUPFAM" id="SSF53383">
    <property type="entry name" value="PLP-dependent transferases"/>
    <property type="match status" value="1"/>
</dbReference>
<dbReference type="PIRSF" id="PIRSF000521">
    <property type="entry name" value="Transaminase_4ab_Lys_Orn"/>
    <property type="match status" value="1"/>
</dbReference>
<dbReference type="NCBIfam" id="TIGR00707">
    <property type="entry name" value="argD"/>
    <property type="match status" value="1"/>
</dbReference>
<keyword evidence="1 5" id="KW-0032">Aminotransferase</keyword>
<dbReference type="Pfam" id="PF00202">
    <property type="entry name" value="Aminotran_3"/>
    <property type="match status" value="1"/>
</dbReference>
<dbReference type="PROSITE" id="PS00600">
    <property type="entry name" value="AA_TRANSFER_CLASS_3"/>
    <property type="match status" value="1"/>
</dbReference>
<evidence type="ECO:0000256" key="2">
    <source>
        <dbReference type="ARBA" id="ARBA00022605"/>
    </source>
</evidence>
<dbReference type="EC" id="2.6.1.11" evidence="5"/>
<dbReference type="EMBL" id="FMWL01000003">
    <property type="protein sequence ID" value="SCZ77518.1"/>
    <property type="molecule type" value="Genomic_DNA"/>
</dbReference>
<dbReference type="Gene3D" id="3.90.1150.10">
    <property type="entry name" value="Aspartate Aminotransferase, domain 1"/>
    <property type="match status" value="1"/>
</dbReference>
<comment type="pathway">
    <text evidence="5">Amino-acid biosynthesis; L-arginine biosynthesis; N(2)-acetyl-L-ornithine from L-glutamate: step 4/4.</text>
</comment>
<dbReference type="InterPro" id="IPR015422">
    <property type="entry name" value="PyrdxlP-dep_Trfase_small"/>
</dbReference>
<dbReference type="InterPro" id="IPR050103">
    <property type="entry name" value="Class-III_PLP-dep_AT"/>
</dbReference>
<evidence type="ECO:0000256" key="1">
    <source>
        <dbReference type="ARBA" id="ARBA00022576"/>
    </source>
</evidence>
<dbReference type="GO" id="GO:0003992">
    <property type="term" value="F:N2-acetyl-L-ornithine:2-oxoglutarate 5-aminotransferase activity"/>
    <property type="evidence" value="ECO:0007669"/>
    <property type="project" value="UniProtKB-UniRule"/>
</dbReference>
<dbReference type="CDD" id="cd00610">
    <property type="entry name" value="OAT_like"/>
    <property type="match status" value="1"/>
</dbReference>
<keyword evidence="2 5" id="KW-0028">Amino-acid biosynthesis</keyword>
<feature type="binding site" evidence="5">
    <location>
        <position position="290"/>
    </location>
    <ligand>
        <name>N(2)-acetyl-L-ornithine</name>
        <dbReference type="ChEBI" id="CHEBI:57805"/>
    </ligand>
</feature>